<evidence type="ECO:0000313" key="1">
    <source>
        <dbReference type="EMBL" id="ESA07696.1"/>
    </source>
</evidence>
<accession>U9TWF0</accession>
<protein>
    <submittedName>
        <fullName evidence="1">Uncharacterized protein</fullName>
    </submittedName>
</protein>
<dbReference type="EMBL" id="KI290028">
    <property type="protein sequence ID" value="ESA07696.1"/>
    <property type="molecule type" value="Genomic_DNA"/>
</dbReference>
<sequence>MFVCRIIEFYKEIDGFYKVMEFFWVLITYKLNIVNSYFIYVVCKINIRHKKNMIGKVKIFYNRPDFSVLRRRV</sequence>
<reference evidence="1" key="1">
    <citation type="submission" date="2013-07" db="EMBL/GenBank/DDBJ databases">
        <title>The genome of an arbuscular mycorrhizal fungus provides insights into the evolution of the oldest plant symbiosis.</title>
        <authorList>
            <consortium name="DOE Joint Genome Institute"/>
            <person name="Tisserant E."/>
            <person name="Malbreil M."/>
            <person name="Kuo A."/>
            <person name="Kohler A."/>
            <person name="Symeonidi A."/>
            <person name="Balestrini R."/>
            <person name="Charron P."/>
            <person name="Duensing N."/>
            <person name="Frei-dit-Frey N."/>
            <person name="Gianinazzi-Pearson V."/>
            <person name="Gilbert B."/>
            <person name="Handa Y."/>
            <person name="Hijri M."/>
            <person name="Kaul R."/>
            <person name="Kawaguchi M."/>
            <person name="Krajinski F."/>
            <person name="Lammers P."/>
            <person name="Lapierre D."/>
            <person name="Masclaux F.G."/>
            <person name="Murat C."/>
            <person name="Morin E."/>
            <person name="Ndikumana S."/>
            <person name="Pagni M."/>
            <person name="Petitpierre D."/>
            <person name="Requena N."/>
            <person name="Rosikiewicz P."/>
            <person name="Riley R."/>
            <person name="Saito K."/>
            <person name="San Clemente H."/>
            <person name="Shapiro H."/>
            <person name="van Tuinen D."/>
            <person name="Becard G."/>
            <person name="Bonfante P."/>
            <person name="Paszkowski U."/>
            <person name="Shachar-Hill Y."/>
            <person name="Young J.P."/>
            <person name="Sanders I.R."/>
            <person name="Henrissat B."/>
            <person name="Rensing S.A."/>
            <person name="Grigoriev I.V."/>
            <person name="Corradi N."/>
            <person name="Roux C."/>
            <person name="Martin F."/>
        </authorList>
    </citation>
    <scope>NUCLEOTIDE SEQUENCE</scope>
    <source>
        <strain evidence="1">DAOM 197198</strain>
    </source>
</reference>
<name>U9TWF0_RHIID</name>
<dbReference type="HOGENOM" id="CLU_2706117_0_0_1"/>
<gene>
    <name evidence="1" type="ORF">GLOINDRAFT_214764</name>
</gene>
<proteinExistence type="predicted"/>
<dbReference type="AlphaFoldDB" id="U9TWF0"/>
<organism evidence="1">
    <name type="scientific">Rhizophagus irregularis (strain DAOM 181602 / DAOM 197198 / MUCL 43194)</name>
    <name type="common">Arbuscular mycorrhizal fungus</name>
    <name type="synonym">Glomus intraradices</name>
    <dbReference type="NCBI Taxonomy" id="747089"/>
    <lineage>
        <taxon>Eukaryota</taxon>
        <taxon>Fungi</taxon>
        <taxon>Fungi incertae sedis</taxon>
        <taxon>Mucoromycota</taxon>
        <taxon>Glomeromycotina</taxon>
        <taxon>Glomeromycetes</taxon>
        <taxon>Glomerales</taxon>
        <taxon>Glomeraceae</taxon>
        <taxon>Rhizophagus</taxon>
    </lineage>
</organism>